<dbReference type="Gene3D" id="3.60.21.10">
    <property type="match status" value="1"/>
</dbReference>
<evidence type="ECO:0000259" key="1">
    <source>
        <dbReference type="Pfam" id="PF00149"/>
    </source>
</evidence>
<feature type="domain" description="Calcineurin-like phosphoesterase" evidence="1">
    <location>
        <begin position="5"/>
        <end position="104"/>
    </location>
</feature>
<dbReference type="SUPFAM" id="SSF56300">
    <property type="entry name" value="Metallo-dependent phosphatases"/>
    <property type="match status" value="1"/>
</dbReference>
<organism evidence="2 3">
    <name type="scientific">Batillaria attramentaria</name>
    <dbReference type="NCBI Taxonomy" id="370345"/>
    <lineage>
        <taxon>Eukaryota</taxon>
        <taxon>Metazoa</taxon>
        <taxon>Spiralia</taxon>
        <taxon>Lophotrochozoa</taxon>
        <taxon>Mollusca</taxon>
        <taxon>Gastropoda</taxon>
        <taxon>Caenogastropoda</taxon>
        <taxon>Sorbeoconcha</taxon>
        <taxon>Cerithioidea</taxon>
        <taxon>Batillariidae</taxon>
        <taxon>Batillaria</taxon>
    </lineage>
</organism>
<dbReference type="AlphaFoldDB" id="A0ABD0LGS5"/>
<dbReference type="EMBL" id="JACVVK020000053">
    <property type="protein sequence ID" value="KAK7498159.1"/>
    <property type="molecule type" value="Genomic_DNA"/>
</dbReference>
<dbReference type="InterPro" id="IPR004843">
    <property type="entry name" value="Calcineurin-like_PHP"/>
</dbReference>
<reference evidence="2 3" key="1">
    <citation type="journal article" date="2023" name="Sci. Data">
        <title>Genome assembly of the Korean intertidal mud-creeper Batillaria attramentaria.</title>
        <authorList>
            <person name="Patra A.K."/>
            <person name="Ho P.T."/>
            <person name="Jun S."/>
            <person name="Lee S.J."/>
            <person name="Kim Y."/>
            <person name="Won Y.J."/>
        </authorList>
    </citation>
    <scope>NUCLEOTIDE SEQUENCE [LARGE SCALE GENOMIC DNA]</scope>
    <source>
        <strain evidence="2">Wonlab-2016</strain>
    </source>
</reference>
<dbReference type="PANTHER" id="PTHR11575:SF48">
    <property type="entry name" value="5'-NUCLEOTIDASE"/>
    <property type="match status" value="1"/>
</dbReference>
<proteinExistence type="predicted"/>
<dbReference type="PANTHER" id="PTHR11575">
    <property type="entry name" value="5'-NUCLEOTIDASE-RELATED"/>
    <property type="match status" value="1"/>
</dbReference>
<protein>
    <recommendedName>
        <fullName evidence="1">Calcineurin-like phosphoesterase domain-containing protein</fullName>
    </recommendedName>
</protein>
<evidence type="ECO:0000313" key="3">
    <source>
        <dbReference type="Proteomes" id="UP001519460"/>
    </source>
</evidence>
<dbReference type="Pfam" id="PF00149">
    <property type="entry name" value="Metallophos"/>
    <property type="match status" value="1"/>
</dbReference>
<gene>
    <name evidence="2" type="ORF">BaRGS_00010747</name>
</gene>
<dbReference type="InterPro" id="IPR029052">
    <property type="entry name" value="Metallo-depent_PP-like"/>
</dbReference>
<comment type="caution">
    <text evidence="2">The sequence shown here is derived from an EMBL/GenBank/DDBJ whole genome shotgun (WGS) entry which is preliminary data.</text>
</comment>
<name>A0ABD0LGS5_9CAEN</name>
<dbReference type="InterPro" id="IPR006179">
    <property type="entry name" value="5_nucleotidase/apyrase"/>
</dbReference>
<keyword evidence="3" id="KW-1185">Reference proteome</keyword>
<accession>A0ABD0LGS5</accession>
<dbReference type="Proteomes" id="UP001519460">
    <property type="component" value="Unassembled WGS sequence"/>
</dbReference>
<evidence type="ECO:0000313" key="2">
    <source>
        <dbReference type="EMBL" id="KAK7498159.1"/>
    </source>
</evidence>
<sequence>MSALTILHFNDVYNIEGQVDEPTGGAARLAGYVKSCKDLNPLVLFSGDALNPSLMSVYLKGEQMVPVLNGIGVKCAVYGNHDFDFGVDHLEDMAEQMTFPWLLSNIRDAANEETLAKGEMTCMLNHDDVKVPVTVI</sequence>